<proteinExistence type="predicted"/>
<dbReference type="Proteomes" id="UP000236173">
    <property type="component" value="Unassembled WGS sequence"/>
</dbReference>
<reference evidence="4" key="1">
    <citation type="submission" date="2017-09" db="EMBL/GenBank/DDBJ databases">
        <title>Metaegenomics of thermophilic ammonia-oxidizing enrichment culture.</title>
        <authorList>
            <person name="Kato S."/>
            <person name="Suzuki K."/>
        </authorList>
    </citation>
    <scope>NUCLEOTIDE SEQUENCE [LARGE SCALE GENOMIC DNA]</scope>
</reference>
<evidence type="ECO:0000313" key="4">
    <source>
        <dbReference type="Proteomes" id="UP000236173"/>
    </source>
</evidence>
<evidence type="ECO:0000313" key="3">
    <source>
        <dbReference type="EMBL" id="GBC99531.1"/>
    </source>
</evidence>
<sequence length="387" mass="44074">MPVPVSLMQKAGTYYFVLRVWDNHANLHKDHQVKPALEMNATESSAVINLVATDLFKSPVPETEEENPGAFVHFNLDNDNDSDNNDGAPKHPGGDYIANETHGPVTGEDDLKRAKIFFGRQLGRLPNEGKVVLRVTLISGSRHMRVWKNPEKGAGNDVLVTVQEKEWDLSDPVQRQAFGQIKENLWVEGMEYNSKCWLEVEYKKQVGGQWQVVGSDKVKYTFIAADCGNQPRTDNGQRQRFENAFPNLVRCEWSITGEATPTYNCFAWSIGVTNQWIDWEVDSVWGDNDGTLESTDFDAFYQHFGYVRTTNIADADILLYRDPSQVSTINPEGITHAARRRLCNCGLGRWIMFESKCGGWERIEHRRDQLSGGDYGTPFRYYKRRNP</sequence>
<comment type="caution">
    <text evidence="3">The sequence shown here is derived from an EMBL/GenBank/DDBJ whole genome shotgun (WGS) entry which is preliminary data.</text>
</comment>
<feature type="domain" description="DUF7689" evidence="2">
    <location>
        <begin position="255"/>
        <end position="383"/>
    </location>
</feature>
<evidence type="ECO:0000259" key="2">
    <source>
        <dbReference type="Pfam" id="PF24738"/>
    </source>
</evidence>
<dbReference type="Pfam" id="PF24738">
    <property type="entry name" value="DUF7689"/>
    <property type="match status" value="1"/>
</dbReference>
<organism evidence="3 4">
    <name type="scientific">Candidatus Fervidibacter japonicus</name>
    <dbReference type="NCBI Taxonomy" id="2035412"/>
    <lineage>
        <taxon>Bacteria</taxon>
        <taxon>Candidatus Fervidibacterota</taxon>
        <taxon>Candidatus Fervidibacter</taxon>
    </lineage>
</organism>
<accession>A0A2H5XEB7</accession>
<dbReference type="AlphaFoldDB" id="A0A2H5XEB7"/>
<dbReference type="EMBL" id="BEHT01000029">
    <property type="protein sequence ID" value="GBC99531.1"/>
    <property type="molecule type" value="Genomic_DNA"/>
</dbReference>
<gene>
    <name evidence="3" type="ORF">HRbin17_02056</name>
</gene>
<name>A0A2H5XEB7_9BACT</name>
<dbReference type="InterPro" id="IPR056106">
    <property type="entry name" value="DUF7689"/>
</dbReference>
<feature type="region of interest" description="Disordered" evidence="1">
    <location>
        <begin position="75"/>
        <end position="105"/>
    </location>
</feature>
<evidence type="ECO:0000256" key="1">
    <source>
        <dbReference type="SAM" id="MobiDB-lite"/>
    </source>
</evidence>
<protein>
    <recommendedName>
        <fullName evidence="2">DUF7689 domain-containing protein</fullName>
    </recommendedName>
</protein>